<dbReference type="PANTHER" id="PTHR12147:SF26">
    <property type="entry name" value="PEPTIDASE M28 DOMAIN-CONTAINING PROTEIN"/>
    <property type="match status" value="1"/>
</dbReference>
<evidence type="ECO:0000313" key="3">
    <source>
        <dbReference type="EMBL" id="MBU3077419.1"/>
    </source>
</evidence>
<feature type="chain" id="PRO_5045920484" evidence="1">
    <location>
        <begin position="20"/>
        <end position="524"/>
    </location>
</feature>
<dbReference type="CDD" id="cd04820">
    <property type="entry name" value="PA_M28_1_1"/>
    <property type="match status" value="1"/>
</dbReference>
<feature type="signal peptide" evidence="1">
    <location>
        <begin position="1"/>
        <end position="19"/>
    </location>
</feature>
<dbReference type="InterPro" id="IPR045175">
    <property type="entry name" value="M28_fam"/>
</dbReference>
<proteinExistence type="predicted"/>
<keyword evidence="1" id="KW-0732">Signal</keyword>
<evidence type="ECO:0000259" key="2">
    <source>
        <dbReference type="Pfam" id="PF04389"/>
    </source>
</evidence>
<dbReference type="RefSeq" id="WP_216321824.1">
    <property type="nucleotide sequence ID" value="NZ_JAHKRT010000003.1"/>
</dbReference>
<comment type="caution">
    <text evidence="3">The sequence shown here is derived from an EMBL/GenBank/DDBJ whole genome shotgun (WGS) entry which is preliminary data.</text>
</comment>
<dbReference type="EMBL" id="JAHKRT010000003">
    <property type="protein sequence ID" value="MBU3077419.1"/>
    <property type="molecule type" value="Genomic_DNA"/>
</dbReference>
<organism evidence="3 4">
    <name type="scientific">Sphingomonas quercus</name>
    <dbReference type="NCBI Taxonomy" id="2842451"/>
    <lineage>
        <taxon>Bacteria</taxon>
        <taxon>Pseudomonadati</taxon>
        <taxon>Pseudomonadota</taxon>
        <taxon>Alphaproteobacteria</taxon>
        <taxon>Sphingomonadales</taxon>
        <taxon>Sphingomonadaceae</taxon>
        <taxon>Sphingomonas</taxon>
    </lineage>
</organism>
<protein>
    <submittedName>
        <fullName evidence="3">M20/M25/M40 family metallo-hydrolase</fullName>
    </submittedName>
</protein>
<evidence type="ECO:0000256" key="1">
    <source>
        <dbReference type="SAM" id="SignalP"/>
    </source>
</evidence>
<dbReference type="PANTHER" id="PTHR12147">
    <property type="entry name" value="METALLOPEPTIDASE M28 FAMILY MEMBER"/>
    <property type="match status" value="1"/>
</dbReference>
<dbReference type="Pfam" id="PF04389">
    <property type="entry name" value="Peptidase_M28"/>
    <property type="match status" value="1"/>
</dbReference>
<sequence length="524" mass="55517">MKPISLAAALLISAAPALAQTQGEIWWKHVEILATDDMQGRLTGSPGHARAVAYVADRFRAFGLQPAGVDGYIQPVALEQQRVVAAGSRAALVADGASTPLTVGRDIIIGAGGGPRPASIEAPLVFAGYGLHLPEAGHDDFAGLDIRGKVVVVISGGPQTISGALKSHARRERAAYVASQGGLGIIDLTTPKAIEIPWARQMLLSSQPGMYLADPALRDSARPLFDARVDPAQAEKLFTRSGHSFAEMAALADASAAVPGFALNQSIRAAISAERAPVHSANVVGRLPGSDPKLAAENVIVSAHVDGLGVGEPINGDRIYNGAIDNASGVASLLEIARRFQADKARPKRSILFVVVTAEEKGLLGSRYFAARPTVPKASLVADVNYDMALPLWPLTSVLMHGAGESSLGTLAASVGQDHGLPLVTDPFPDRNVFVRSDQYSFIRAGIPSLFVKFGFRAGTPDAETERAWRANRYHSPSDDPAQPVMKEEAVKLDRYVGDLVLRIADAPTRPTWNTDSFFKRFAD</sequence>
<name>A0ABS6BGV3_9SPHN</name>
<keyword evidence="4" id="KW-1185">Reference proteome</keyword>
<reference evidence="3 4" key="1">
    <citation type="submission" date="2021-06" db="EMBL/GenBank/DDBJ databases">
        <title>Sphingomonas sp. XMGL2, whole genome shotgun sequencing project.</title>
        <authorList>
            <person name="Zhao G."/>
            <person name="Shen L."/>
        </authorList>
    </citation>
    <scope>NUCLEOTIDE SEQUENCE [LARGE SCALE GENOMIC DNA]</scope>
    <source>
        <strain evidence="3 4">XMGL2</strain>
    </source>
</reference>
<gene>
    <name evidence="3" type="ORF">KOF26_06010</name>
</gene>
<dbReference type="InterPro" id="IPR007484">
    <property type="entry name" value="Peptidase_M28"/>
</dbReference>
<evidence type="ECO:0000313" key="4">
    <source>
        <dbReference type="Proteomes" id="UP000776276"/>
    </source>
</evidence>
<accession>A0ABS6BGV3</accession>
<dbReference type="Proteomes" id="UP000776276">
    <property type="component" value="Unassembled WGS sequence"/>
</dbReference>
<feature type="domain" description="Peptidase M28" evidence="2">
    <location>
        <begin position="282"/>
        <end position="489"/>
    </location>
</feature>